<name>A0AA94HR61_DESDE</name>
<dbReference type="RefSeq" id="WP_072311266.1">
    <property type="nucleotide sequence ID" value="NZ_FPIW01000005.1"/>
</dbReference>
<proteinExistence type="predicted"/>
<dbReference type="InterPro" id="IPR016181">
    <property type="entry name" value="Acyl_CoA_acyltransferase"/>
</dbReference>
<accession>A0AA94HR61</accession>
<reference evidence="2" key="1">
    <citation type="submission" date="2016-11" db="EMBL/GenBank/DDBJ databases">
        <authorList>
            <person name="Jaros S."/>
            <person name="Januszkiewicz K."/>
            <person name="Wedrychowicz H."/>
        </authorList>
    </citation>
    <scope>NUCLEOTIDE SEQUENCE [LARGE SCALE GENOMIC DNA]</scope>
    <source>
        <strain evidence="2">DSM 7057</strain>
    </source>
</reference>
<dbReference type="Gene3D" id="3.40.630.30">
    <property type="match status" value="1"/>
</dbReference>
<sequence length="170" mass="18730">MRAFTYTEATTPEAKAIPFRKADAEGLLPWAMSGFTAPTLETWLRVTAHGVLLCCTDAATGDLLGCGHFTTFQGSVWRFDFTAFHAGFHCAARQAQGGFDYMFTQHDASAIVGITPVQFRHAWQLAEACGFEIVTRLPGACWLARKQRFVDGVMVMCTPQSLRLAQMKGE</sequence>
<organism evidence="1 2">
    <name type="scientific">Desulfovibrio desulfuricans</name>
    <dbReference type="NCBI Taxonomy" id="876"/>
    <lineage>
        <taxon>Bacteria</taxon>
        <taxon>Pseudomonadati</taxon>
        <taxon>Thermodesulfobacteriota</taxon>
        <taxon>Desulfovibrionia</taxon>
        <taxon>Desulfovibrionales</taxon>
        <taxon>Desulfovibrionaceae</taxon>
        <taxon>Desulfovibrio</taxon>
    </lineage>
</organism>
<dbReference type="EMBL" id="FPIW01000005">
    <property type="protein sequence ID" value="SFW22990.1"/>
    <property type="molecule type" value="Genomic_DNA"/>
</dbReference>
<evidence type="ECO:0000313" key="2">
    <source>
        <dbReference type="Proteomes" id="UP000182680"/>
    </source>
</evidence>
<dbReference type="SUPFAM" id="SSF55729">
    <property type="entry name" value="Acyl-CoA N-acyltransferases (Nat)"/>
    <property type="match status" value="1"/>
</dbReference>
<dbReference type="AlphaFoldDB" id="A0AA94HR61"/>
<comment type="caution">
    <text evidence="1">The sequence shown here is derived from an EMBL/GenBank/DDBJ whole genome shotgun (WGS) entry which is preliminary data.</text>
</comment>
<evidence type="ECO:0000313" key="1">
    <source>
        <dbReference type="EMBL" id="SFW22990.1"/>
    </source>
</evidence>
<gene>
    <name evidence="1" type="ORF">SAMN02910291_00474</name>
</gene>
<dbReference type="Proteomes" id="UP000182680">
    <property type="component" value="Unassembled WGS sequence"/>
</dbReference>
<protein>
    <submittedName>
        <fullName evidence="1">Uncharacterized protein</fullName>
    </submittedName>
</protein>